<evidence type="ECO:0000313" key="3">
    <source>
        <dbReference type="Proteomes" id="UP000663400"/>
    </source>
</evidence>
<sequence>MKVIGWLVLLGFVLWCWSLIGADFVRTDTYEAHADAMRSGAIERGWLPREMPASATKILETYVIDTSEIWMRFNADSDGIDELLDRCTASTVAGLPNKRRTLRNAPWWPVQLTTGNEVAAARGGWSLRSCPEMHHAQQPTLAGVAVNRASGTVWYWVN</sequence>
<feature type="domain" description="YbbD head" evidence="1">
    <location>
        <begin position="27"/>
        <end position="74"/>
    </location>
</feature>
<name>A0ABX7RC54_9GAMM</name>
<dbReference type="InterPro" id="IPR058827">
    <property type="entry name" value="YbbD_head"/>
</dbReference>
<accession>A0ABX7RC54</accession>
<reference evidence="2 3" key="1">
    <citation type="submission" date="2021-02" db="EMBL/GenBank/DDBJ databases">
        <title>Lysobacter arenosi sp. nov., isolated from soil of gangwondo yeongwol, south Korea.</title>
        <authorList>
            <person name="Kim K.R."/>
            <person name="Kim K.H."/>
            <person name="Jeon C.O."/>
        </authorList>
    </citation>
    <scope>NUCLEOTIDE SEQUENCE [LARGE SCALE GENOMIC DNA]</scope>
    <source>
        <strain evidence="2 3">R7</strain>
    </source>
</reference>
<evidence type="ECO:0000313" key="2">
    <source>
        <dbReference type="EMBL" id="QSX74547.1"/>
    </source>
</evidence>
<keyword evidence="3" id="KW-1185">Reference proteome</keyword>
<organism evidence="2 3">
    <name type="scientific">Lysobacter arenosi</name>
    <dbReference type="NCBI Taxonomy" id="2795387"/>
    <lineage>
        <taxon>Bacteria</taxon>
        <taxon>Pseudomonadati</taxon>
        <taxon>Pseudomonadota</taxon>
        <taxon>Gammaproteobacteria</taxon>
        <taxon>Lysobacterales</taxon>
        <taxon>Lysobacteraceae</taxon>
        <taxon>Lysobacter</taxon>
    </lineage>
</organism>
<dbReference type="Pfam" id="PF26610">
    <property type="entry name" value="YbbD_head"/>
    <property type="match status" value="1"/>
</dbReference>
<evidence type="ECO:0000259" key="1">
    <source>
        <dbReference type="Pfam" id="PF26610"/>
    </source>
</evidence>
<proteinExistence type="predicted"/>
<dbReference type="RefSeq" id="WP_200609149.1">
    <property type="nucleotide sequence ID" value="NZ_CP071517.1"/>
</dbReference>
<protein>
    <recommendedName>
        <fullName evidence="1">YbbD head domain-containing protein</fullName>
    </recommendedName>
</protein>
<gene>
    <name evidence="2" type="ORF">HIV01_015395</name>
</gene>
<dbReference type="EMBL" id="CP071517">
    <property type="protein sequence ID" value="QSX74547.1"/>
    <property type="molecule type" value="Genomic_DNA"/>
</dbReference>
<dbReference type="Proteomes" id="UP000663400">
    <property type="component" value="Chromosome"/>
</dbReference>